<dbReference type="Gene3D" id="3.30.70.270">
    <property type="match status" value="1"/>
</dbReference>
<proteinExistence type="predicted"/>
<keyword evidence="7" id="KW-1185">Reference proteome</keyword>
<keyword evidence="4" id="KW-1133">Transmembrane helix</keyword>
<feature type="transmembrane region" description="Helical" evidence="4">
    <location>
        <begin position="375"/>
        <end position="394"/>
    </location>
</feature>
<dbReference type="RefSeq" id="WP_207526755.1">
    <property type="nucleotide sequence ID" value="NZ_CP071518.1"/>
</dbReference>
<dbReference type="KEGG" id="lsf:I8J32_003305"/>
<dbReference type="InterPro" id="IPR043128">
    <property type="entry name" value="Rev_trsase/Diguanyl_cyclase"/>
</dbReference>
<dbReference type="SMART" id="SM00267">
    <property type="entry name" value="GGDEF"/>
    <property type="match status" value="1"/>
</dbReference>
<protein>
    <recommendedName>
        <fullName evidence="2">diguanylate cyclase</fullName>
        <ecNumber evidence="2">2.7.7.65</ecNumber>
    </recommendedName>
</protein>
<evidence type="ECO:0000313" key="7">
    <source>
        <dbReference type="Proteomes" id="UP000639274"/>
    </source>
</evidence>
<dbReference type="PROSITE" id="PS50887">
    <property type="entry name" value="GGDEF"/>
    <property type="match status" value="1"/>
</dbReference>
<evidence type="ECO:0000256" key="2">
    <source>
        <dbReference type="ARBA" id="ARBA00012528"/>
    </source>
</evidence>
<comment type="cofactor">
    <cofactor evidence="1">
        <name>Mg(2+)</name>
        <dbReference type="ChEBI" id="CHEBI:18420"/>
    </cofactor>
</comment>
<dbReference type="CDD" id="cd01949">
    <property type="entry name" value="GGDEF"/>
    <property type="match status" value="1"/>
</dbReference>
<dbReference type="Pfam" id="PF07695">
    <property type="entry name" value="7TMR-DISM_7TM"/>
    <property type="match status" value="1"/>
</dbReference>
<evidence type="ECO:0000256" key="3">
    <source>
        <dbReference type="ARBA" id="ARBA00034247"/>
    </source>
</evidence>
<feature type="transmembrane region" description="Helical" evidence="4">
    <location>
        <begin position="342"/>
        <end position="363"/>
    </location>
</feature>
<dbReference type="GO" id="GO:0052621">
    <property type="term" value="F:diguanylate cyclase activity"/>
    <property type="evidence" value="ECO:0007669"/>
    <property type="project" value="UniProtKB-EC"/>
</dbReference>
<dbReference type="NCBIfam" id="TIGR00254">
    <property type="entry name" value="GGDEF"/>
    <property type="match status" value="1"/>
</dbReference>
<dbReference type="Proteomes" id="UP000639274">
    <property type="component" value="Chromosome"/>
</dbReference>
<dbReference type="PANTHER" id="PTHR45138">
    <property type="entry name" value="REGULATORY COMPONENTS OF SENSORY TRANSDUCTION SYSTEM"/>
    <property type="match status" value="1"/>
</dbReference>
<dbReference type="Pfam" id="PF00990">
    <property type="entry name" value="GGDEF"/>
    <property type="match status" value="1"/>
</dbReference>
<accession>A0A974Y047</accession>
<evidence type="ECO:0000259" key="5">
    <source>
        <dbReference type="PROSITE" id="PS50887"/>
    </source>
</evidence>
<dbReference type="SUPFAM" id="SSF55073">
    <property type="entry name" value="Nucleotide cyclase"/>
    <property type="match status" value="1"/>
</dbReference>
<dbReference type="EMBL" id="CP071518">
    <property type="protein sequence ID" value="QSX78966.1"/>
    <property type="molecule type" value="Genomic_DNA"/>
</dbReference>
<comment type="catalytic activity">
    <reaction evidence="3">
        <text>2 GTP = 3',3'-c-di-GMP + 2 diphosphate</text>
        <dbReference type="Rhea" id="RHEA:24898"/>
        <dbReference type="ChEBI" id="CHEBI:33019"/>
        <dbReference type="ChEBI" id="CHEBI:37565"/>
        <dbReference type="ChEBI" id="CHEBI:58805"/>
        <dbReference type="EC" id="2.7.7.65"/>
    </reaction>
</comment>
<dbReference type="EC" id="2.7.7.65" evidence="2"/>
<dbReference type="InterPro" id="IPR000160">
    <property type="entry name" value="GGDEF_dom"/>
</dbReference>
<organism evidence="6 7">
    <name type="scientific">Agrilutibacter solisilvae</name>
    <dbReference type="NCBI Taxonomy" id="2763317"/>
    <lineage>
        <taxon>Bacteria</taxon>
        <taxon>Pseudomonadati</taxon>
        <taxon>Pseudomonadota</taxon>
        <taxon>Gammaproteobacteria</taxon>
        <taxon>Lysobacterales</taxon>
        <taxon>Lysobacteraceae</taxon>
        <taxon>Agrilutibacter</taxon>
    </lineage>
</organism>
<feature type="transmembrane region" description="Helical" evidence="4">
    <location>
        <begin position="215"/>
        <end position="234"/>
    </location>
</feature>
<dbReference type="InterPro" id="IPR029787">
    <property type="entry name" value="Nucleotide_cyclase"/>
</dbReference>
<evidence type="ECO:0000256" key="1">
    <source>
        <dbReference type="ARBA" id="ARBA00001946"/>
    </source>
</evidence>
<feature type="transmembrane region" description="Helical" evidence="4">
    <location>
        <begin position="315"/>
        <end position="335"/>
    </location>
</feature>
<keyword evidence="4" id="KW-0812">Transmembrane</keyword>
<dbReference type="FunFam" id="3.30.70.270:FF:000001">
    <property type="entry name" value="Diguanylate cyclase domain protein"/>
    <property type="match status" value="1"/>
</dbReference>
<keyword evidence="4" id="KW-0472">Membrane</keyword>
<dbReference type="InterPro" id="IPR011623">
    <property type="entry name" value="7TMR_DISM_rcpt_extracell_dom1"/>
</dbReference>
<name>A0A974Y047_9GAMM</name>
<dbReference type="GO" id="GO:0043709">
    <property type="term" value="P:cell adhesion involved in single-species biofilm formation"/>
    <property type="evidence" value="ECO:0007669"/>
    <property type="project" value="TreeGrafter"/>
</dbReference>
<dbReference type="GO" id="GO:1902201">
    <property type="term" value="P:negative regulation of bacterial-type flagellum-dependent cell motility"/>
    <property type="evidence" value="ECO:0007669"/>
    <property type="project" value="TreeGrafter"/>
</dbReference>
<evidence type="ECO:0000256" key="4">
    <source>
        <dbReference type="SAM" id="Phobius"/>
    </source>
</evidence>
<feature type="domain" description="GGDEF" evidence="5">
    <location>
        <begin position="440"/>
        <end position="572"/>
    </location>
</feature>
<dbReference type="GO" id="GO:0005886">
    <property type="term" value="C:plasma membrane"/>
    <property type="evidence" value="ECO:0007669"/>
    <property type="project" value="TreeGrafter"/>
</dbReference>
<evidence type="ECO:0000313" key="6">
    <source>
        <dbReference type="EMBL" id="QSX78966.1"/>
    </source>
</evidence>
<feature type="transmembrane region" description="Helical" evidence="4">
    <location>
        <begin position="189"/>
        <end position="208"/>
    </location>
</feature>
<feature type="transmembrane region" description="Helical" evidence="4">
    <location>
        <begin position="246"/>
        <end position="269"/>
    </location>
</feature>
<dbReference type="PANTHER" id="PTHR45138:SF9">
    <property type="entry name" value="DIGUANYLATE CYCLASE DGCM-RELATED"/>
    <property type="match status" value="1"/>
</dbReference>
<reference evidence="6 7" key="1">
    <citation type="submission" date="2021-03" db="EMBL/GenBank/DDBJ databases">
        <title>Lysobacter sp. nov. isolated from soil of gangwondo yeongwol, south Korea.</title>
        <authorList>
            <person name="Kim K.R."/>
            <person name="Kim K.H."/>
            <person name="Jeon C.O."/>
        </authorList>
    </citation>
    <scope>NUCLEOTIDE SEQUENCE [LARGE SCALE GENOMIC DNA]</scope>
    <source>
        <strain evidence="6 7">R19</strain>
    </source>
</reference>
<gene>
    <name evidence="6" type="ORF">I8J32_003305</name>
</gene>
<sequence length="575" mass="62678">MAAGKRVSVNARPGLLLGLIGLFCLCGLLGLLPGPAGAFDHDTGVNGILGIDRMEASALDTPASQMPKLASSAWIPSQQPHQLAGAQAGRGWWRVHPLRSGDVDRLLLVYHPYSARLTVLVPPDYRPQRASIFDPGLDAGHSRRALAFAVPGSAAGPVYIGVVDARYPLQVALRTPHAYSVEDHGHVRVLWLSMGILLGVSLVTLLFWTLLRERVYLLFAATMLLQSLYILMAYGEVYAIAPLAWLGRFGVVGVWCVATASTIVSVYFLIELAELRPRTPWLSRVLWVVGALVPAVLLLVLLSPWPADKRWFPPIGNALLLLANLLAIVSLFTAWRRGGRHAGLVLIAWVPLVVVSTARALQLVSGQPLSPWLEYGLPLMQAFAAVVLVLGLAYRMLTFRRERDAAKQDAEHDALTGVLNRAGMMRRLEHAIAECRREGVPLSVLFLDLDHFKRINDTHGHAIGDACLCAVTEAIREEMQPDQKLGRLGGEEFLLLMPGYSRRHARDLAERIRELVEVACARVRKAPVGLTLSVGVVESGVGDGAGSLVQRADEAMYQAKHEGRNRVVVLDSARG</sequence>
<dbReference type="AlphaFoldDB" id="A0A974Y047"/>
<dbReference type="InterPro" id="IPR050469">
    <property type="entry name" value="Diguanylate_Cyclase"/>
</dbReference>
<feature type="transmembrane region" description="Helical" evidence="4">
    <location>
        <begin position="281"/>
        <end position="303"/>
    </location>
</feature>